<protein>
    <submittedName>
        <fullName evidence="1">Uncharacterized protein</fullName>
    </submittedName>
</protein>
<name>A0A4Q7KXV6_9PSEU</name>
<sequence length="71" mass="7789">MGLEDNPFDWQFTKNGQVVVSRGGRTVTTVRGAAAAKLTAQLERADNEAAQQLLARATGNYKRGNEKRPTR</sequence>
<proteinExistence type="predicted"/>
<evidence type="ECO:0000313" key="2">
    <source>
        <dbReference type="Proteomes" id="UP000294257"/>
    </source>
</evidence>
<dbReference type="EMBL" id="SGWQ01000003">
    <property type="protein sequence ID" value="RZS41180.1"/>
    <property type="molecule type" value="Genomic_DNA"/>
</dbReference>
<evidence type="ECO:0000313" key="1">
    <source>
        <dbReference type="EMBL" id="RZS41180.1"/>
    </source>
</evidence>
<reference evidence="1 2" key="1">
    <citation type="submission" date="2019-02" db="EMBL/GenBank/DDBJ databases">
        <title>Genomic Encyclopedia of Type Strains, Phase IV (KMG-IV): sequencing the most valuable type-strain genomes for metagenomic binning, comparative biology and taxonomic classification.</title>
        <authorList>
            <person name="Goeker M."/>
        </authorList>
    </citation>
    <scope>NUCLEOTIDE SEQUENCE [LARGE SCALE GENOMIC DNA]</scope>
    <source>
        <strain evidence="1 2">DSM 101727</strain>
    </source>
</reference>
<accession>A0A4Q7KXV6</accession>
<comment type="caution">
    <text evidence="1">The sequence shown here is derived from an EMBL/GenBank/DDBJ whole genome shotgun (WGS) entry which is preliminary data.</text>
</comment>
<keyword evidence="2" id="KW-1185">Reference proteome</keyword>
<dbReference type="Proteomes" id="UP000294257">
    <property type="component" value="Unassembled WGS sequence"/>
</dbReference>
<organism evidence="1 2">
    <name type="scientific">Herbihabitans rhizosphaerae</name>
    <dbReference type="NCBI Taxonomy" id="1872711"/>
    <lineage>
        <taxon>Bacteria</taxon>
        <taxon>Bacillati</taxon>
        <taxon>Actinomycetota</taxon>
        <taxon>Actinomycetes</taxon>
        <taxon>Pseudonocardiales</taxon>
        <taxon>Pseudonocardiaceae</taxon>
        <taxon>Herbihabitans</taxon>
    </lineage>
</organism>
<dbReference type="RefSeq" id="WP_130344130.1">
    <property type="nucleotide sequence ID" value="NZ_SGWQ01000003.1"/>
</dbReference>
<gene>
    <name evidence="1" type="ORF">EV193_103500</name>
</gene>
<dbReference type="OrthoDB" id="7869604at2"/>
<dbReference type="AlphaFoldDB" id="A0A4Q7KXV6"/>